<feature type="transmembrane region" description="Helical" evidence="1">
    <location>
        <begin position="332"/>
        <end position="355"/>
    </location>
</feature>
<keyword evidence="1" id="KW-1133">Transmembrane helix</keyword>
<feature type="transmembrane region" description="Helical" evidence="1">
    <location>
        <begin position="114"/>
        <end position="137"/>
    </location>
</feature>
<feature type="transmembrane region" description="Helical" evidence="1">
    <location>
        <begin position="143"/>
        <end position="167"/>
    </location>
</feature>
<protein>
    <submittedName>
        <fullName evidence="3">Tripartite tricarboxylate transporter TctA family</fullName>
    </submittedName>
</protein>
<keyword evidence="1" id="KW-0472">Membrane</keyword>
<sequence length="511" mass="52913">MTDYLGELAGSMGEGLSLLLTPSTMLILVLGIVVGLVIGILPGLGGLATMALLLPFAYALEPANALALILGAYSAVSMGGSIPAILLNTPGTGEQAVTALDGYPLTRQGKGARALGAAAAAGAIGTLVGVVALILLIPVIRTILIAVGSAELFALSLLGVLSIGVLTTDSVTRGLLSGLLGLMLSFIGFDPITGTPRFTGGSLYLYDGLSITALTLGLFAVSEMIFLFSKGKAISSSAGQDFKFSKAEGASVGDGVRDCLRHRRTLVEGGLIGSIVGTVPGMGGTVAMFLSYAQAKQRSRNSSEFGKGSVEGIIAAESANNSKEGGSLIPTLAFGIPGSSGMAIFIGILLIVGLQPGPELMRENLPMVYYMAWSLAVAGILGSILGLLIAPHVARAATVRPEILAPVLIAFSVAGSVVDTRLVFGAMVAIAAGFVGYWLRLVGYSPAGITLGFLLGPIVEKEMFISLRAYGFDFLTRPLTLFLFALMAYLIARPYLRRVWARRRQRTKEPV</sequence>
<accession>A0A6J4SBG6</accession>
<reference evidence="3" key="1">
    <citation type="submission" date="2020-02" db="EMBL/GenBank/DDBJ databases">
        <authorList>
            <person name="Meier V. D."/>
        </authorList>
    </citation>
    <scope>NUCLEOTIDE SEQUENCE</scope>
    <source>
        <strain evidence="3">AVDCRST_MAG65</strain>
    </source>
</reference>
<feature type="transmembrane region" description="Helical" evidence="1">
    <location>
        <begin position="26"/>
        <end position="59"/>
    </location>
</feature>
<feature type="transmembrane region" description="Helical" evidence="1">
    <location>
        <begin position="65"/>
        <end position="87"/>
    </location>
</feature>
<dbReference type="PANTHER" id="PTHR35342:SF5">
    <property type="entry name" value="TRICARBOXYLIC TRANSPORT PROTEIN"/>
    <property type="match status" value="1"/>
</dbReference>
<dbReference type="Pfam" id="PF01970">
    <property type="entry name" value="TctA"/>
    <property type="match status" value="1"/>
</dbReference>
<feature type="domain" description="DUF112" evidence="2">
    <location>
        <begin position="26"/>
        <end position="448"/>
    </location>
</feature>
<evidence type="ECO:0000259" key="2">
    <source>
        <dbReference type="Pfam" id="PF01970"/>
    </source>
</evidence>
<feature type="transmembrane region" description="Helical" evidence="1">
    <location>
        <begin position="403"/>
        <end position="430"/>
    </location>
</feature>
<evidence type="ECO:0000313" key="3">
    <source>
        <dbReference type="EMBL" id="CAA9494737.1"/>
    </source>
</evidence>
<feature type="transmembrane region" description="Helical" evidence="1">
    <location>
        <begin position="204"/>
        <end position="228"/>
    </location>
</feature>
<dbReference type="AlphaFoldDB" id="A0A6J4SBG6"/>
<evidence type="ECO:0000256" key="1">
    <source>
        <dbReference type="SAM" id="Phobius"/>
    </source>
</evidence>
<feature type="transmembrane region" description="Helical" evidence="1">
    <location>
        <begin position="271"/>
        <end position="293"/>
    </location>
</feature>
<feature type="transmembrane region" description="Helical" evidence="1">
    <location>
        <begin position="437"/>
        <end position="459"/>
    </location>
</feature>
<feature type="transmembrane region" description="Helical" evidence="1">
    <location>
        <begin position="367"/>
        <end position="391"/>
    </location>
</feature>
<dbReference type="InterPro" id="IPR002823">
    <property type="entry name" value="DUF112_TM"/>
</dbReference>
<feature type="transmembrane region" description="Helical" evidence="1">
    <location>
        <begin position="174"/>
        <end position="192"/>
    </location>
</feature>
<organism evidence="3">
    <name type="scientific">uncultured Solirubrobacteraceae bacterium</name>
    <dbReference type="NCBI Taxonomy" id="1162706"/>
    <lineage>
        <taxon>Bacteria</taxon>
        <taxon>Bacillati</taxon>
        <taxon>Actinomycetota</taxon>
        <taxon>Thermoleophilia</taxon>
        <taxon>Solirubrobacterales</taxon>
        <taxon>Solirubrobacteraceae</taxon>
        <taxon>environmental samples</taxon>
    </lineage>
</organism>
<name>A0A6J4SBG6_9ACTN</name>
<gene>
    <name evidence="3" type="ORF">AVDCRST_MAG65-2239</name>
</gene>
<dbReference type="PANTHER" id="PTHR35342">
    <property type="entry name" value="TRICARBOXYLIC TRANSPORT PROTEIN"/>
    <property type="match status" value="1"/>
</dbReference>
<proteinExistence type="predicted"/>
<feature type="transmembrane region" description="Helical" evidence="1">
    <location>
        <begin position="479"/>
        <end position="496"/>
    </location>
</feature>
<dbReference type="EMBL" id="CADCVL010000379">
    <property type="protein sequence ID" value="CAA9494737.1"/>
    <property type="molecule type" value="Genomic_DNA"/>
</dbReference>
<keyword evidence="1" id="KW-0812">Transmembrane</keyword>